<gene>
    <name evidence="15" type="ORF">MFLAVUS_007661</name>
</gene>
<dbReference type="SUPFAM" id="SSF52540">
    <property type="entry name" value="P-loop containing nucleoside triphosphate hydrolases"/>
    <property type="match status" value="2"/>
</dbReference>
<dbReference type="PROSITE" id="PS51198">
    <property type="entry name" value="UVRD_HELICASE_ATP_BIND"/>
    <property type="match status" value="1"/>
</dbReference>
<evidence type="ECO:0000259" key="13">
    <source>
        <dbReference type="PROSITE" id="PS51198"/>
    </source>
</evidence>
<feature type="binding site" evidence="11">
    <location>
        <begin position="29"/>
        <end position="36"/>
    </location>
    <ligand>
        <name>ATP</name>
        <dbReference type="ChEBI" id="CHEBI:30616"/>
    </ligand>
</feature>
<feature type="domain" description="UvrD-like helicase C-terminal" evidence="14">
    <location>
        <begin position="293"/>
        <end position="689"/>
    </location>
</feature>
<proteinExistence type="inferred from homology"/>
<dbReference type="InterPro" id="IPR027417">
    <property type="entry name" value="P-loop_NTPase"/>
</dbReference>
<dbReference type="PANTHER" id="PTHR11070">
    <property type="entry name" value="UVRD / RECB / PCRA DNA HELICASE FAMILY MEMBER"/>
    <property type="match status" value="1"/>
</dbReference>
<comment type="catalytic activity">
    <reaction evidence="10">
        <text>ATP + H2O = ADP + phosphate + H(+)</text>
        <dbReference type="Rhea" id="RHEA:13065"/>
        <dbReference type="ChEBI" id="CHEBI:15377"/>
        <dbReference type="ChEBI" id="CHEBI:15378"/>
        <dbReference type="ChEBI" id="CHEBI:30616"/>
        <dbReference type="ChEBI" id="CHEBI:43474"/>
        <dbReference type="ChEBI" id="CHEBI:456216"/>
        <dbReference type="EC" id="5.6.2.4"/>
    </reaction>
</comment>
<keyword evidence="3 11" id="KW-0378">Hydrolase</keyword>
<sequence length="840" mass="94778">MDFNEALASLNSTQRECVLSEDDTLQILAGPGSGKTRVLTMRVAHMVLDKKIEPHRIIVVTFTTKAAGEMRKRLVLLIGEKRTSALLIGTFHAICSRLLHKHPAYAGLDPTFTICEPDDCKSIISKIQKDKNVDINDFTRTKMEAGAILSIISKAKSEGIDANEYFNIYRDDFKRKDVATIYLAYEEELKRQNLVDFDNLLLKTCVLLSNKGDVLWNIRSILVDEYQDTNVVQYNLIKLMMCQKNDKTITIVGDPDQSIFGWRSAEPKNFGKMQEEFAGTTIMKLERNYRSSGMVIDSALHVIAQDQSRVSKTLYTNNPRGVPMSIIKTQNSEAEASFVAAEIKKAIKNSKGLIQYKDIAVLMRMNFISRAFESTFRLNKIPFTMVGGERFFNRVEVKDMTSYLSFAFNPKDISAFNRIINVPKRGIGEVTLNKILDVNKVEKDTLLESIDKITKRQATMTFTPAVMGKLKGFLNICENIRAMIEDKSPVASILTYIYGATDYEKYLKDKYSQDWESRWENLGELLSIAKKAHEATVELHEYEQSREKSDRDNSTFVEPTEVEPVEVDAEPAGADISDEDSEVLDLTSDGPAIKTDPYLKQEFEKIKAEEKDFHPEDFGLRYDLKEEFKAEDPKESGLRDDLKDNASGDISINPIAEFLEYCALCSSAKELDEAENGKVTIATIHAAKGLEWPCVFIVTCNDGVIPHSRSEDMEEEGRLLYVAMTRSKFMLYCTAPMQRDVWGRKLSQTVSSFLKGINHDVCTENPITWDSKTRALLAETLGKPVPNENERTTSFKNVDIRFGAAGTDTDYKSMGGFSSAAGLKRNTSKSKEPGQKKLRM</sequence>
<feature type="domain" description="UvrD-like helicase ATP-binding" evidence="13">
    <location>
        <begin position="8"/>
        <end position="292"/>
    </location>
</feature>
<evidence type="ECO:0000256" key="7">
    <source>
        <dbReference type="ARBA" id="ARBA00023235"/>
    </source>
</evidence>
<keyword evidence="5 11" id="KW-0067">ATP-binding</keyword>
<dbReference type="EMBL" id="BAABUK010000020">
    <property type="protein sequence ID" value="GAA5814168.1"/>
    <property type="molecule type" value="Genomic_DNA"/>
</dbReference>
<dbReference type="InterPro" id="IPR014016">
    <property type="entry name" value="UvrD-like_ATP-bd"/>
</dbReference>
<evidence type="ECO:0000313" key="15">
    <source>
        <dbReference type="EMBL" id="GAA5814168.1"/>
    </source>
</evidence>
<keyword evidence="2 11" id="KW-0547">Nucleotide-binding</keyword>
<dbReference type="EC" id="5.6.2.4" evidence="9"/>
<dbReference type="Gene3D" id="1.10.10.160">
    <property type="match status" value="1"/>
</dbReference>
<reference evidence="15 16" key="1">
    <citation type="submission" date="2024-04" db="EMBL/GenBank/DDBJ databases">
        <title>genome sequences of Mucor flavus KT1a and Helicostylum pulchrum KT1b strains isolated from the surface of a dry-aged beef.</title>
        <authorList>
            <person name="Toyotome T."/>
            <person name="Hosono M."/>
            <person name="Torimaru M."/>
            <person name="Fukuda K."/>
            <person name="Mikami N."/>
        </authorList>
    </citation>
    <scope>NUCLEOTIDE SEQUENCE [LARGE SCALE GENOMIC DNA]</scope>
    <source>
        <strain evidence="15 16">KT1a</strain>
    </source>
</reference>
<keyword evidence="6" id="KW-0238">DNA-binding</keyword>
<dbReference type="Gene3D" id="1.10.486.10">
    <property type="entry name" value="PCRA, domain 4"/>
    <property type="match status" value="2"/>
</dbReference>
<evidence type="ECO:0000256" key="8">
    <source>
        <dbReference type="ARBA" id="ARBA00034617"/>
    </source>
</evidence>
<evidence type="ECO:0000256" key="12">
    <source>
        <dbReference type="SAM" id="MobiDB-lite"/>
    </source>
</evidence>
<dbReference type="InterPro" id="IPR000212">
    <property type="entry name" value="DNA_helicase_UvrD/REP"/>
</dbReference>
<dbReference type="Gene3D" id="3.40.50.300">
    <property type="entry name" value="P-loop containing nucleotide triphosphate hydrolases"/>
    <property type="match status" value="3"/>
</dbReference>
<keyword evidence="16" id="KW-1185">Reference proteome</keyword>
<accession>A0ABP9Z4X3</accession>
<evidence type="ECO:0000256" key="2">
    <source>
        <dbReference type="ARBA" id="ARBA00022741"/>
    </source>
</evidence>
<evidence type="ECO:0000256" key="11">
    <source>
        <dbReference type="PROSITE-ProRule" id="PRU00560"/>
    </source>
</evidence>
<evidence type="ECO:0000256" key="1">
    <source>
        <dbReference type="ARBA" id="ARBA00009922"/>
    </source>
</evidence>
<evidence type="ECO:0000256" key="4">
    <source>
        <dbReference type="ARBA" id="ARBA00022806"/>
    </source>
</evidence>
<comment type="caution">
    <text evidence="15">The sequence shown here is derived from an EMBL/GenBank/DDBJ whole genome shotgun (WGS) entry which is preliminary data.</text>
</comment>
<evidence type="ECO:0000256" key="5">
    <source>
        <dbReference type="ARBA" id="ARBA00022840"/>
    </source>
</evidence>
<feature type="compositionally biased region" description="Basic and acidic residues" evidence="12">
    <location>
        <begin position="829"/>
        <end position="840"/>
    </location>
</feature>
<dbReference type="InterPro" id="IPR014017">
    <property type="entry name" value="DNA_helicase_UvrD-like_C"/>
</dbReference>
<feature type="region of interest" description="Disordered" evidence="12">
    <location>
        <begin position="806"/>
        <end position="840"/>
    </location>
</feature>
<comment type="similarity">
    <text evidence="1">Belongs to the helicase family. UvrD subfamily.</text>
</comment>
<organism evidence="15 16">
    <name type="scientific">Mucor flavus</name>
    <dbReference type="NCBI Taxonomy" id="439312"/>
    <lineage>
        <taxon>Eukaryota</taxon>
        <taxon>Fungi</taxon>
        <taxon>Fungi incertae sedis</taxon>
        <taxon>Mucoromycota</taxon>
        <taxon>Mucoromycotina</taxon>
        <taxon>Mucoromycetes</taxon>
        <taxon>Mucorales</taxon>
        <taxon>Mucorineae</taxon>
        <taxon>Mucoraceae</taxon>
        <taxon>Mucor</taxon>
    </lineage>
</organism>
<evidence type="ECO:0000259" key="14">
    <source>
        <dbReference type="PROSITE" id="PS51217"/>
    </source>
</evidence>
<dbReference type="CDD" id="cd17932">
    <property type="entry name" value="DEXQc_UvrD"/>
    <property type="match status" value="1"/>
</dbReference>
<evidence type="ECO:0000313" key="16">
    <source>
        <dbReference type="Proteomes" id="UP001473302"/>
    </source>
</evidence>
<evidence type="ECO:0000256" key="3">
    <source>
        <dbReference type="ARBA" id="ARBA00022801"/>
    </source>
</evidence>
<name>A0ABP9Z4X3_9FUNG</name>
<evidence type="ECO:0000256" key="9">
    <source>
        <dbReference type="ARBA" id="ARBA00034808"/>
    </source>
</evidence>
<protein>
    <recommendedName>
        <fullName evidence="9">DNA 3'-5' helicase</fullName>
        <ecNumber evidence="9">5.6.2.4</ecNumber>
    </recommendedName>
</protein>
<dbReference type="PANTHER" id="PTHR11070:SF2">
    <property type="entry name" value="ATP-DEPENDENT DNA HELICASE SRS2"/>
    <property type="match status" value="1"/>
</dbReference>
<comment type="catalytic activity">
    <reaction evidence="8">
        <text>Couples ATP hydrolysis with the unwinding of duplex DNA by translocating in the 3'-5' direction.</text>
        <dbReference type="EC" id="5.6.2.4"/>
    </reaction>
</comment>
<dbReference type="Pfam" id="PF13361">
    <property type="entry name" value="UvrD_C"/>
    <property type="match status" value="1"/>
</dbReference>
<keyword evidence="7" id="KW-0413">Isomerase</keyword>
<dbReference type="PROSITE" id="PS51217">
    <property type="entry name" value="UVRD_HELICASE_CTER"/>
    <property type="match status" value="1"/>
</dbReference>
<keyword evidence="4 11" id="KW-0347">Helicase</keyword>
<dbReference type="Proteomes" id="UP001473302">
    <property type="component" value="Unassembled WGS sequence"/>
</dbReference>
<evidence type="ECO:0000256" key="10">
    <source>
        <dbReference type="ARBA" id="ARBA00048988"/>
    </source>
</evidence>
<dbReference type="InterPro" id="IPR013986">
    <property type="entry name" value="DExx_box_DNA_helicase_dom_sf"/>
</dbReference>
<evidence type="ECO:0000256" key="6">
    <source>
        <dbReference type="ARBA" id="ARBA00023125"/>
    </source>
</evidence>
<dbReference type="Pfam" id="PF00580">
    <property type="entry name" value="UvrD-helicase"/>
    <property type="match status" value="1"/>
</dbReference>